<keyword evidence="2" id="KW-1185">Reference proteome</keyword>
<comment type="caution">
    <text evidence="1">The sequence shown here is derived from an EMBL/GenBank/DDBJ whole genome shotgun (WGS) entry which is preliminary data.</text>
</comment>
<proteinExistence type="predicted"/>
<dbReference type="EMBL" id="JAGTTL010000017">
    <property type="protein sequence ID" value="KAK6309801.1"/>
    <property type="molecule type" value="Genomic_DNA"/>
</dbReference>
<dbReference type="Proteomes" id="UP001356427">
    <property type="component" value="Unassembled WGS sequence"/>
</dbReference>
<evidence type="ECO:0000313" key="1">
    <source>
        <dbReference type="EMBL" id="KAK6309801.1"/>
    </source>
</evidence>
<dbReference type="AlphaFoldDB" id="A0AAN8QSQ3"/>
<protein>
    <submittedName>
        <fullName evidence="1">Uncharacterized protein</fullName>
    </submittedName>
</protein>
<evidence type="ECO:0000313" key="2">
    <source>
        <dbReference type="Proteomes" id="UP001356427"/>
    </source>
</evidence>
<name>A0AAN8QSQ3_9TELE</name>
<accession>A0AAN8QSQ3</accession>
<sequence>MTSVVSPHLVPVKCLNPKEYALFWGKYICQILCNSRGALGLAEVRAGWLEFALFGLFKWFHCTELPKSRAPQLTYVFYPGMFATVYCM</sequence>
<organism evidence="1 2">
    <name type="scientific">Coregonus suidteri</name>
    <dbReference type="NCBI Taxonomy" id="861788"/>
    <lineage>
        <taxon>Eukaryota</taxon>
        <taxon>Metazoa</taxon>
        <taxon>Chordata</taxon>
        <taxon>Craniata</taxon>
        <taxon>Vertebrata</taxon>
        <taxon>Euteleostomi</taxon>
        <taxon>Actinopterygii</taxon>
        <taxon>Neopterygii</taxon>
        <taxon>Teleostei</taxon>
        <taxon>Protacanthopterygii</taxon>
        <taxon>Salmoniformes</taxon>
        <taxon>Salmonidae</taxon>
        <taxon>Coregoninae</taxon>
        <taxon>Coregonus</taxon>
    </lineage>
</organism>
<gene>
    <name evidence="1" type="ORF">J4Q44_G00196820</name>
</gene>
<reference evidence="1 2" key="1">
    <citation type="submission" date="2021-04" db="EMBL/GenBank/DDBJ databases">
        <authorList>
            <person name="De Guttry C."/>
            <person name="Zahm M."/>
            <person name="Klopp C."/>
            <person name="Cabau C."/>
            <person name="Louis A."/>
            <person name="Berthelot C."/>
            <person name="Parey E."/>
            <person name="Roest Crollius H."/>
            <person name="Montfort J."/>
            <person name="Robinson-Rechavi M."/>
            <person name="Bucao C."/>
            <person name="Bouchez O."/>
            <person name="Gislard M."/>
            <person name="Lluch J."/>
            <person name="Milhes M."/>
            <person name="Lampietro C."/>
            <person name="Lopez Roques C."/>
            <person name="Donnadieu C."/>
            <person name="Braasch I."/>
            <person name="Desvignes T."/>
            <person name="Postlethwait J."/>
            <person name="Bobe J."/>
            <person name="Wedekind C."/>
            <person name="Guiguen Y."/>
        </authorList>
    </citation>
    <scope>NUCLEOTIDE SEQUENCE [LARGE SCALE GENOMIC DNA]</scope>
    <source>
        <strain evidence="1">Cs_M1</strain>
        <tissue evidence="1">Blood</tissue>
    </source>
</reference>